<dbReference type="EMBL" id="JANVFU010000008">
    <property type="protein sequence ID" value="KAJ3743763.1"/>
    <property type="molecule type" value="Genomic_DNA"/>
</dbReference>
<gene>
    <name evidence="1" type="ORF">DFH05DRAFT_1249585</name>
</gene>
<sequence>MNPSPALDFPQSQTNIGYAYTLGTLIFVAGVPPQRLAEYLIGFNSQTMNEFSVLEGDFPPEVNPVVTTLIILLGPALNLISSSILSKLSQLIARFTFLVNIEIRIHESVWSRRLVGRLPIIPPSVKRAIVLVSNLLLDGPERVRVTYDANASPFTTSLATALCGLHLTMKGHNLDLSFVFAVHNVLAAVDFPERCKAEIEISRKRSIYLRISGSMRDARNVIRPVMVVAHIPEYARRQYFLKSFIVDASKLHHQDEFRHCMLSVLTEAPHLQVLGINIATVNASETYKWMDSVRVLGGFRELVHVKITHPRPLNLSDADVAYLLRSWRHAEHVSLNPRASGSLIAHSQVLLTINALKVAAYQAPPSLRHLGLFVNADEVSVRGFRDIPPHYSAEKIELRLVTASAHRARAVTRLVEALFPSARVLEV</sequence>
<evidence type="ECO:0000313" key="1">
    <source>
        <dbReference type="EMBL" id="KAJ3743763.1"/>
    </source>
</evidence>
<proteinExistence type="predicted"/>
<accession>A0A9W8TX82</accession>
<dbReference type="Proteomes" id="UP001142393">
    <property type="component" value="Unassembled WGS sequence"/>
</dbReference>
<keyword evidence="2" id="KW-1185">Reference proteome</keyword>
<name>A0A9W8TX82_9AGAR</name>
<evidence type="ECO:0000313" key="2">
    <source>
        <dbReference type="Proteomes" id="UP001142393"/>
    </source>
</evidence>
<dbReference type="AlphaFoldDB" id="A0A9W8TX82"/>
<organism evidence="1 2">
    <name type="scientific">Lentinula detonsa</name>
    <dbReference type="NCBI Taxonomy" id="2804962"/>
    <lineage>
        <taxon>Eukaryota</taxon>
        <taxon>Fungi</taxon>
        <taxon>Dikarya</taxon>
        <taxon>Basidiomycota</taxon>
        <taxon>Agaricomycotina</taxon>
        <taxon>Agaricomycetes</taxon>
        <taxon>Agaricomycetidae</taxon>
        <taxon>Agaricales</taxon>
        <taxon>Marasmiineae</taxon>
        <taxon>Omphalotaceae</taxon>
        <taxon>Lentinula</taxon>
    </lineage>
</organism>
<protein>
    <submittedName>
        <fullName evidence="1">Uncharacterized protein</fullName>
    </submittedName>
</protein>
<comment type="caution">
    <text evidence="1">The sequence shown here is derived from an EMBL/GenBank/DDBJ whole genome shotgun (WGS) entry which is preliminary data.</text>
</comment>
<reference evidence="1 2" key="1">
    <citation type="journal article" date="2023" name="Proc. Natl. Acad. Sci. U.S.A.">
        <title>A global phylogenomic analysis of the shiitake genus Lentinula.</title>
        <authorList>
            <person name="Sierra-Patev S."/>
            <person name="Min B."/>
            <person name="Naranjo-Ortiz M."/>
            <person name="Looney B."/>
            <person name="Konkel Z."/>
            <person name="Slot J.C."/>
            <person name="Sakamoto Y."/>
            <person name="Steenwyk J.L."/>
            <person name="Rokas A."/>
            <person name="Carro J."/>
            <person name="Camarero S."/>
            <person name="Ferreira P."/>
            <person name="Molpeceres G."/>
            <person name="Ruiz-Duenas F.J."/>
            <person name="Serrano A."/>
            <person name="Henrissat B."/>
            <person name="Drula E."/>
            <person name="Hughes K.W."/>
            <person name="Mata J.L."/>
            <person name="Ishikawa N.K."/>
            <person name="Vargas-Isla R."/>
            <person name="Ushijima S."/>
            <person name="Smith C.A."/>
            <person name="Donoghue J."/>
            <person name="Ahrendt S."/>
            <person name="Andreopoulos W."/>
            <person name="He G."/>
            <person name="LaButti K."/>
            <person name="Lipzen A."/>
            <person name="Ng V."/>
            <person name="Riley R."/>
            <person name="Sandor L."/>
            <person name="Barry K."/>
            <person name="Martinez A.T."/>
            <person name="Xiao Y."/>
            <person name="Gibbons J.G."/>
            <person name="Terashima K."/>
            <person name="Grigoriev I.V."/>
            <person name="Hibbett D."/>
        </authorList>
    </citation>
    <scope>NUCLEOTIDE SEQUENCE [LARGE SCALE GENOMIC DNA]</scope>
    <source>
        <strain evidence="1 2">TFB7810</strain>
    </source>
</reference>